<dbReference type="InterPro" id="IPR006321">
    <property type="entry name" value="PilT/PilU"/>
</dbReference>
<dbReference type="PROSITE" id="PS00662">
    <property type="entry name" value="T2SP_E"/>
    <property type="match status" value="1"/>
</dbReference>
<dbReference type="AlphaFoldDB" id="A0A6F8VA93"/>
<comment type="similarity">
    <text evidence="1">Belongs to the GSP E family.</text>
</comment>
<dbReference type="GO" id="GO:0005524">
    <property type="term" value="F:ATP binding"/>
    <property type="evidence" value="ECO:0007669"/>
    <property type="project" value="InterPro"/>
</dbReference>
<feature type="domain" description="Bacterial type II secretion system protein E" evidence="2">
    <location>
        <begin position="213"/>
        <end position="227"/>
    </location>
</feature>
<dbReference type="NCBIfam" id="TIGR01420">
    <property type="entry name" value="pilT_fam"/>
    <property type="match status" value="1"/>
</dbReference>
<gene>
    <name evidence="3" type="primary">uptC_1</name>
    <name evidence="3" type="ORF">SKTS_09470</name>
</gene>
<evidence type="ECO:0000313" key="3">
    <source>
        <dbReference type="EMBL" id="BCB26061.1"/>
    </source>
</evidence>
<dbReference type="Proteomes" id="UP000502260">
    <property type="component" value="Chromosome"/>
</dbReference>
<organism evidence="3 4">
    <name type="scientific">Sulfurimicrobium lacus</name>
    <dbReference type="NCBI Taxonomy" id="2715678"/>
    <lineage>
        <taxon>Bacteria</taxon>
        <taxon>Pseudomonadati</taxon>
        <taxon>Pseudomonadota</taxon>
        <taxon>Betaproteobacteria</taxon>
        <taxon>Nitrosomonadales</taxon>
        <taxon>Sulfuricellaceae</taxon>
        <taxon>Sulfurimicrobium</taxon>
    </lineage>
</organism>
<reference evidence="4" key="1">
    <citation type="submission" date="2020-03" db="EMBL/GenBank/DDBJ databases">
        <title>Complete genome sequence of sulfur-oxidizing bacterium skT11.</title>
        <authorList>
            <person name="Kanda M."/>
            <person name="Kojima H."/>
            <person name="Fukui M."/>
        </authorList>
    </citation>
    <scope>NUCLEOTIDE SEQUENCE [LARGE SCALE GENOMIC DNA]</scope>
    <source>
        <strain evidence="4">skT11</strain>
    </source>
</reference>
<dbReference type="Gene3D" id="3.30.450.90">
    <property type="match status" value="1"/>
</dbReference>
<dbReference type="InterPro" id="IPR001482">
    <property type="entry name" value="T2SS/T4SS_dom"/>
</dbReference>
<evidence type="ECO:0000256" key="1">
    <source>
        <dbReference type="ARBA" id="ARBA00006611"/>
    </source>
</evidence>
<dbReference type="PANTHER" id="PTHR30486">
    <property type="entry name" value="TWITCHING MOTILITY PROTEIN PILT"/>
    <property type="match status" value="1"/>
</dbReference>
<dbReference type="EMBL" id="AP022853">
    <property type="protein sequence ID" value="BCB26061.1"/>
    <property type="molecule type" value="Genomic_DNA"/>
</dbReference>
<dbReference type="PANTHER" id="PTHR30486:SF12">
    <property type="entry name" value="TYPE IV PILUS ATPASE PILU"/>
    <property type="match status" value="1"/>
</dbReference>
<dbReference type="Gene3D" id="3.40.50.300">
    <property type="entry name" value="P-loop containing nucleotide triphosphate hydrolases"/>
    <property type="match status" value="1"/>
</dbReference>
<dbReference type="GO" id="GO:0016887">
    <property type="term" value="F:ATP hydrolysis activity"/>
    <property type="evidence" value="ECO:0007669"/>
    <property type="project" value="InterPro"/>
</dbReference>
<dbReference type="Pfam" id="PF00437">
    <property type="entry name" value="T2SSE"/>
    <property type="match status" value="1"/>
</dbReference>
<protein>
    <submittedName>
        <fullName evidence="3">Twitching motility protein PilT</fullName>
    </submittedName>
</protein>
<dbReference type="InterPro" id="IPR050921">
    <property type="entry name" value="T4SS_GSP_E_ATPase"/>
</dbReference>
<accession>A0A6F8VA93</accession>
<sequence>MTDIQELLKLMVERGASDLFISAEISPRMKIQGETLPVNLPAHRRQGDEKDDLKTHIPWPALKPGESKKIAYELMTSAQRREFEQTKECNFALASDHTGRYRVNVYYQRGEVSVAVRLIKADIPTFDVLGLPPQAAQLSMLKRGLVLMVGAAGTGKSTTLAAMVGHRTKMVDGRIITIEDPIEFLFTHGKSMVEQREVGVDTLTFGDALRNAMREAPDVIVIGEIRDRETAQHAIMYAEAGALCISTLHSNNANQAVERLINFFPEDARKQVLMDLSLNLKGVISQRLIPGMEGGLVLATEVLLQSAYSSDLIQKGQIDVLKDAIKKGTEVGMQLFDDCLYKLYKARKISEQEALHNADSRTDLALKIKLS</sequence>
<keyword evidence="4" id="KW-1185">Reference proteome</keyword>
<dbReference type="SUPFAM" id="SSF52540">
    <property type="entry name" value="P-loop containing nucleoside triphosphate hydrolases"/>
    <property type="match status" value="1"/>
</dbReference>
<dbReference type="InterPro" id="IPR027417">
    <property type="entry name" value="P-loop_NTPase"/>
</dbReference>
<proteinExistence type="inferred from homology"/>
<dbReference type="RefSeq" id="WP_198420425.1">
    <property type="nucleotide sequence ID" value="NZ_AP022853.1"/>
</dbReference>
<evidence type="ECO:0000259" key="2">
    <source>
        <dbReference type="PROSITE" id="PS00662"/>
    </source>
</evidence>
<dbReference type="KEGG" id="slac:SKTS_09470"/>
<name>A0A6F8VA93_9PROT</name>
<evidence type="ECO:0000313" key="4">
    <source>
        <dbReference type="Proteomes" id="UP000502260"/>
    </source>
</evidence>
<dbReference type="CDD" id="cd01131">
    <property type="entry name" value="PilT"/>
    <property type="match status" value="1"/>
</dbReference>